<gene>
    <name evidence="4" type="ORF">KV203_01020</name>
</gene>
<evidence type="ECO:0000313" key="5">
    <source>
        <dbReference type="Proteomes" id="UP000887023"/>
    </source>
</evidence>
<dbReference type="GO" id="GO:0016787">
    <property type="term" value="F:hydrolase activity"/>
    <property type="evidence" value="ECO:0007669"/>
    <property type="project" value="UniProtKB-KW"/>
</dbReference>
<evidence type="ECO:0000313" key="4">
    <source>
        <dbReference type="EMBL" id="QXQ15590.1"/>
    </source>
</evidence>
<dbReference type="Pfam" id="PF07859">
    <property type="entry name" value="Abhydrolase_3"/>
    <property type="match status" value="1"/>
</dbReference>
<proteinExistence type="inferred from homology"/>
<dbReference type="InterPro" id="IPR050300">
    <property type="entry name" value="GDXG_lipolytic_enzyme"/>
</dbReference>
<evidence type="ECO:0000256" key="2">
    <source>
        <dbReference type="ARBA" id="ARBA00022801"/>
    </source>
</evidence>
<name>A0ABX8SG46_9ACTN</name>
<accession>A0ABX8SG46</accession>
<organism evidence="4 5">
    <name type="scientific">Skermania pinensis</name>
    <dbReference type="NCBI Taxonomy" id="39122"/>
    <lineage>
        <taxon>Bacteria</taxon>
        <taxon>Bacillati</taxon>
        <taxon>Actinomycetota</taxon>
        <taxon>Actinomycetes</taxon>
        <taxon>Mycobacteriales</taxon>
        <taxon>Gordoniaceae</taxon>
        <taxon>Skermania</taxon>
    </lineage>
</organism>
<sequence length="323" mass="35054">MTVRVEIANPEGASLESRALLAACRGALGPALRALPLNRHSLRLSFVVDRIGRMRPRPSGIRCERVRFDGFDAEIVRPANRYRPLQDGAVLYLHGGAFMIGGLETHRPVVAGIAKRTGLAVLSVAYRQYPRTRVDGSVEDCLTAYRWLLRQGVDPGRIVVMGDSAGGFLTFATALRAARRGLPMPAGLVGISPLLDLDVSSVLMHRGPVRDAYLPERSLTGVSRLWTHGPADPALSPMNCDLSPLPATLLIVAEDEVLRSDAEKFAHRLDRVGVPCRLQLWRGQVHAFPALAPAMPESCEALSTIAGFVSTRIARRPVVARIA</sequence>
<feature type="domain" description="Alpha/beta hydrolase fold-3" evidence="3">
    <location>
        <begin position="90"/>
        <end position="288"/>
    </location>
</feature>
<keyword evidence="2 4" id="KW-0378">Hydrolase</keyword>
<dbReference type="EMBL" id="CP079105">
    <property type="protein sequence ID" value="QXQ15590.1"/>
    <property type="molecule type" value="Genomic_DNA"/>
</dbReference>
<dbReference type="PANTHER" id="PTHR48081">
    <property type="entry name" value="AB HYDROLASE SUPERFAMILY PROTEIN C4A8.06C"/>
    <property type="match status" value="1"/>
</dbReference>
<comment type="similarity">
    <text evidence="1">Belongs to the 'GDXG' lipolytic enzyme family.</text>
</comment>
<dbReference type="Proteomes" id="UP000887023">
    <property type="component" value="Chromosome"/>
</dbReference>
<dbReference type="InterPro" id="IPR013094">
    <property type="entry name" value="AB_hydrolase_3"/>
</dbReference>
<evidence type="ECO:0000256" key="1">
    <source>
        <dbReference type="ARBA" id="ARBA00010515"/>
    </source>
</evidence>
<keyword evidence="5" id="KW-1185">Reference proteome</keyword>
<dbReference type="InterPro" id="IPR029058">
    <property type="entry name" value="AB_hydrolase_fold"/>
</dbReference>
<reference evidence="4" key="1">
    <citation type="submission" date="2021-07" db="EMBL/GenBank/DDBJ databases">
        <title>Candidatus Kaistella beijingensis sp. nov. isolated from a municipal wastewater treatment plant is involved in sludge foaming.</title>
        <authorList>
            <person name="Song Y."/>
            <person name="Liu S.-J."/>
        </authorList>
    </citation>
    <scope>NUCLEOTIDE SEQUENCE</scope>
    <source>
        <strain evidence="4">DSM 43998</strain>
    </source>
</reference>
<dbReference type="PANTHER" id="PTHR48081:SF30">
    <property type="entry name" value="ACETYL-HYDROLASE LIPR-RELATED"/>
    <property type="match status" value="1"/>
</dbReference>
<dbReference type="Gene3D" id="3.40.50.1820">
    <property type="entry name" value="alpha/beta hydrolase"/>
    <property type="match status" value="1"/>
</dbReference>
<dbReference type="SUPFAM" id="SSF53474">
    <property type="entry name" value="alpha/beta-Hydrolases"/>
    <property type="match status" value="1"/>
</dbReference>
<protein>
    <submittedName>
        <fullName evidence="4">Alpha/beta hydrolase</fullName>
    </submittedName>
</protein>
<evidence type="ECO:0000259" key="3">
    <source>
        <dbReference type="Pfam" id="PF07859"/>
    </source>
</evidence>